<dbReference type="Pfam" id="PF00702">
    <property type="entry name" value="Hydrolase"/>
    <property type="match status" value="1"/>
</dbReference>
<comment type="caution">
    <text evidence="1">The sequence shown here is derived from an EMBL/GenBank/DDBJ whole genome shotgun (WGS) entry which is preliminary data.</text>
</comment>
<dbReference type="InterPro" id="IPR036412">
    <property type="entry name" value="HAD-like_sf"/>
</dbReference>
<dbReference type="InterPro" id="IPR023214">
    <property type="entry name" value="HAD_sf"/>
</dbReference>
<dbReference type="GO" id="GO:0016787">
    <property type="term" value="F:hydrolase activity"/>
    <property type="evidence" value="ECO:0007669"/>
    <property type="project" value="UniProtKB-KW"/>
</dbReference>
<dbReference type="Gene3D" id="1.10.150.400">
    <property type="match status" value="1"/>
</dbReference>
<dbReference type="EMBL" id="RBIN01000004">
    <property type="protein sequence ID" value="RKR04251.1"/>
    <property type="molecule type" value="Genomic_DNA"/>
</dbReference>
<keyword evidence="1" id="KW-0378">Hydrolase</keyword>
<name>A0A420WWX5_9GAMM</name>
<protein>
    <submittedName>
        <fullName evidence="1">HAD superfamily hydrolase (TIGR01549 family)</fullName>
    </submittedName>
</protein>
<dbReference type="InterPro" id="IPR006439">
    <property type="entry name" value="HAD-SF_hydro_IA"/>
</dbReference>
<organism evidence="1 2">
    <name type="scientific">Kushneria sinocarnis</name>
    <dbReference type="NCBI Taxonomy" id="595502"/>
    <lineage>
        <taxon>Bacteria</taxon>
        <taxon>Pseudomonadati</taxon>
        <taxon>Pseudomonadota</taxon>
        <taxon>Gammaproteobacteria</taxon>
        <taxon>Oceanospirillales</taxon>
        <taxon>Halomonadaceae</taxon>
        <taxon>Kushneria</taxon>
    </lineage>
</organism>
<dbReference type="OrthoDB" id="9816424at2"/>
<gene>
    <name evidence="1" type="ORF">C7446_1454</name>
</gene>
<dbReference type="Gene3D" id="3.40.50.1000">
    <property type="entry name" value="HAD superfamily/HAD-like"/>
    <property type="match status" value="1"/>
</dbReference>
<accession>A0A420WWX5</accession>
<proteinExistence type="predicted"/>
<dbReference type="NCBIfam" id="TIGR01549">
    <property type="entry name" value="HAD-SF-IA-v1"/>
    <property type="match status" value="1"/>
</dbReference>
<reference evidence="1 2" key="1">
    <citation type="submission" date="2018-10" db="EMBL/GenBank/DDBJ databases">
        <title>Genomic Encyclopedia of Type Strains, Phase IV (KMG-IV): sequencing the most valuable type-strain genomes for metagenomic binning, comparative biology and taxonomic classification.</title>
        <authorList>
            <person name="Goeker M."/>
        </authorList>
    </citation>
    <scope>NUCLEOTIDE SEQUENCE [LARGE SCALE GENOMIC DNA]</scope>
    <source>
        <strain evidence="1 2">DSM 23229</strain>
    </source>
</reference>
<evidence type="ECO:0000313" key="2">
    <source>
        <dbReference type="Proteomes" id="UP000281975"/>
    </source>
</evidence>
<dbReference type="SUPFAM" id="SSF56784">
    <property type="entry name" value="HAD-like"/>
    <property type="match status" value="1"/>
</dbReference>
<dbReference type="AlphaFoldDB" id="A0A420WWX5"/>
<dbReference type="RefSeq" id="WP_121172694.1">
    <property type="nucleotide sequence ID" value="NZ_RBIN01000004.1"/>
</dbReference>
<evidence type="ECO:0000313" key="1">
    <source>
        <dbReference type="EMBL" id="RKR04251.1"/>
    </source>
</evidence>
<sequence>MPEVNIKKAVFITNLSVDMGIPSFRAGAYEKFLMPLSENIKKAYGVECKDSAFIISEHAFKALGKEAKERLVKFNRVELVDIHEEGNSFLKSDYFLVGDYNKKDVYFDQAKNLILNMLGDWCPDIIFSWEYPVNFLRKIYPEALVVDLMPGPFMRPPFPRTLSVDINGLYKDSSFNKNACFPSDCLVREEKLSEFYELRSWYKNYFESRNVKEIILSQLTGAENFEEFWLVPLQISSYFGFYENCSYKNQFEFLVDVLSNAPDHVGVIVTQYVSGFVSERAVNDKNIDFLRERFPNFLYSSAFEKLDNISQYIAPWADATVSISSTIGLQAKFFGKALISPSRSHLSSLGSDNFLSRNEISDREFASSFFYNFVLEDHFLNNSYFLKEYIDGLFRGRKGSTFFEINSILFPYIELSSFNASDKKLKALDSSKYNLELENFKKIEEIFSDKEAISFDVFDTLVRRTVFRPEDVFFLMQKHIKENTERFGFLPRQVIERFAVLRHGFERQLREKQDIALTQNPDLPEEIRIEDVYKLFLNELGLESSYSETLVQLEQDIELQTLKPRKIGNALFKKACEKNKKIIITSDFIHSYEFVKKVLITNGYRFDELYVSSREGHKKHSGSLFEKIIENAGIAKGSIVHVGDNLVGDYEKANQSGLQAINLPSSRERFYKEIKKRPFDKKVIDNSFVLRTSAGLYCERFFSPDFMYKDKEYKFATDELMNSPYKFGYLALGPVVLEFSKWILNKSKEMGVKQVLFFSRDCYMAYKVASLLVEQKNEYQDIDLKYVRVSRQALTALNIDNPIDCFDIRIDDYSRANSLASLLTNRFKIDLEEIEGFLLEKWNIKDTSVLVKDVNYAAIYGLVYDYLVKNWNSWDNGNSKNKESLKKYLESLDIDASLNTSAVDFGYKGSTHKALRFFFEEKFIPLFFMSYINENADDPIENAHCFLFKNLNSKQKEFSFLLSHNLFVETLFNEPVGSLISYDPSGLSLESGITLSHENGIKQVHEGATMFADDWISDIEPLYPNPSFEINSSIYFLEKVLCSPSLAEAKNFIGLKFDNTYAGADSKYIVTNNGVNDLWKEGKEVIQRSKNKKQGGSINDSVKKPNQSWRILNNHLNINGVNFPKRVYVARALHSSSSLQAFSQIAFPGRDVNISRVDNSNINKFGKYYAFYELAKRNGGIMRSELNILDKFSLFFKRFSLKLK</sequence>
<dbReference type="Proteomes" id="UP000281975">
    <property type="component" value="Unassembled WGS sequence"/>
</dbReference>
<keyword evidence="2" id="KW-1185">Reference proteome</keyword>